<accession>A0A974BGR0</accession>
<evidence type="ECO:0000313" key="2">
    <source>
        <dbReference type="Proteomes" id="UP000611629"/>
    </source>
</evidence>
<dbReference type="RefSeq" id="WP_179236455.1">
    <property type="nucleotide sequence ID" value="NZ_JACBNQ010000001.1"/>
</dbReference>
<proteinExistence type="predicted"/>
<protein>
    <submittedName>
        <fullName evidence="1">Uncharacterized protein</fullName>
    </submittedName>
</protein>
<keyword evidence="2" id="KW-1185">Reference proteome</keyword>
<comment type="caution">
    <text evidence="1">The sequence shown here is derived from an EMBL/GenBank/DDBJ whole genome shotgun (WGS) entry which is preliminary data.</text>
</comment>
<sequence>MKNTIAYESFLIKTLTKDKFSIIVGGFCPKGKKLEASNTYEKISKLMLGQSIDEYIIDYTLAEAIKKISPEWVPVVGASISIDNIKNKTGGIIGSPWKQNESAQEEIEQIITDIYSISFPGGPGVAFKGSYSDGLKLKNILTEYKKEKHSIDTVINKLSEITDLYILVEDGSGYMSQGGIYVSDNNGKHYKTFN</sequence>
<dbReference type="AlphaFoldDB" id="A0A974BGR0"/>
<reference evidence="1" key="1">
    <citation type="submission" date="2020-07" db="EMBL/GenBank/DDBJ databases">
        <title>Genomic analysis of a strain of Sedimentibacter Hydroxybenzoicus DSM7310.</title>
        <authorList>
            <person name="Ma S."/>
        </authorList>
    </citation>
    <scope>NUCLEOTIDE SEQUENCE</scope>
    <source>
        <strain evidence="1">DSM 7310</strain>
    </source>
</reference>
<organism evidence="1 2">
    <name type="scientific">Sedimentibacter hydroxybenzoicus DSM 7310</name>
    <dbReference type="NCBI Taxonomy" id="1123245"/>
    <lineage>
        <taxon>Bacteria</taxon>
        <taxon>Bacillati</taxon>
        <taxon>Bacillota</taxon>
        <taxon>Tissierellia</taxon>
        <taxon>Sedimentibacter</taxon>
    </lineage>
</organism>
<dbReference type="Proteomes" id="UP000611629">
    <property type="component" value="Unassembled WGS sequence"/>
</dbReference>
<gene>
    <name evidence="1" type="ORF">HZF24_01335</name>
</gene>
<dbReference type="EMBL" id="JACBNQ010000001">
    <property type="protein sequence ID" value="NYB72778.1"/>
    <property type="molecule type" value="Genomic_DNA"/>
</dbReference>
<name>A0A974BGR0_SEDHY</name>
<evidence type="ECO:0000313" key="1">
    <source>
        <dbReference type="EMBL" id="NYB72778.1"/>
    </source>
</evidence>